<dbReference type="PANTHER" id="PTHR30008">
    <property type="entry name" value="EXODEOXYRIBONUCLEASE 7 LARGE SUBUNIT"/>
    <property type="match status" value="1"/>
</dbReference>
<protein>
    <recommendedName>
        <fullName evidence="5">Exodeoxyribonuclease 7 large subunit</fullName>
        <ecNumber evidence="5">3.1.11.6</ecNumber>
    </recommendedName>
</protein>
<sequence>MKGHNIEDALTLESLNRLIGALITTEATQNVWVTAELSDVAVRGGHCYLELLQKDPATGRQIAKARGIIWANLYPTIAGTFSAATGQQFASGIKLMVKASATFHPVFGLSLVISAVNPEYTMGDLLRRRMEILNRLKSEGILEDNRNLQWPDVPQRIAVISAPGAAGYGDFINQLFNNKHLLRFDVRLFPAIMQGEKSPASIIAALEDILAEENPRQGVVIIRGGGATSDLQAFENYDLAASIAQFPLPVIIGIGHERDITVLDYVANMRVKTPTAAAEWLISRGADALTRLQLAATSISSAVSERISGCLQQLAYLEGILPTAPLRAIERSRERLNLAAMTIAQSGERRLGPERMRLQTIIPRLETAVTTRLSSLRDKLNAHARLLEALSPQATLNRGYSITRLNGHAVTAASMLKPGDTISTILASGEVTSTVTDR</sequence>
<dbReference type="AlphaFoldDB" id="A0A921E932"/>
<dbReference type="Pfam" id="PF02601">
    <property type="entry name" value="Exonuc_VII_L"/>
    <property type="match status" value="1"/>
</dbReference>
<evidence type="ECO:0000256" key="2">
    <source>
        <dbReference type="ARBA" id="ARBA00022722"/>
    </source>
</evidence>
<comment type="subcellular location">
    <subcellularLocation>
        <location evidence="5">Cytoplasm</location>
    </subcellularLocation>
</comment>
<dbReference type="Proteomes" id="UP000711407">
    <property type="component" value="Unassembled WGS sequence"/>
</dbReference>
<name>A0A921E932_9BACT</name>
<dbReference type="GO" id="GO:0008855">
    <property type="term" value="F:exodeoxyribonuclease VII activity"/>
    <property type="evidence" value="ECO:0007669"/>
    <property type="project" value="UniProtKB-UniRule"/>
</dbReference>
<dbReference type="NCBIfam" id="TIGR00237">
    <property type="entry name" value="xseA"/>
    <property type="match status" value="1"/>
</dbReference>
<dbReference type="GO" id="GO:0006308">
    <property type="term" value="P:DNA catabolic process"/>
    <property type="evidence" value="ECO:0007669"/>
    <property type="project" value="UniProtKB-UniRule"/>
</dbReference>
<evidence type="ECO:0000256" key="3">
    <source>
        <dbReference type="ARBA" id="ARBA00022801"/>
    </source>
</evidence>
<evidence type="ECO:0000313" key="9">
    <source>
        <dbReference type="Proteomes" id="UP000711407"/>
    </source>
</evidence>
<dbReference type="EMBL" id="DYXT01000028">
    <property type="protein sequence ID" value="HJE39196.1"/>
    <property type="molecule type" value="Genomic_DNA"/>
</dbReference>
<comment type="catalytic activity">
    <reaction evidence="5">
        <text>Exonucleolytic cleavage in either 5'- to 3'- or 3'- to 5'-direction to yield nucleoside 5'-phosphates.</text>
        <dbReference type="EC" id="3.1.11.6"/>
    </reaction>
</comment>
<proteinExistence type="inferred from homology"/>
<dbReference type="InterPro" id="IPR025824">
    <property type="entry name" value="OB-fold_nuc-bd_dom"/>
</dbReference>
<keyword evidence="1" id="KW-0963">Cytoplasm</keyword>
<reference evidence="8" key="2">
    <citation type="submission" date="2021-09" db="EMBL/GenBank/DDBJ databases">
        <authorList>
            <person name="Gilroy R."/>
        </authorList>
    </citation>
    <scope>NUCLEOTIDE SEQUENCE</scope>
    <source>
        <strain evidence="8">4100</strain>
    </source>
</reference>
<accession>A0A921E932</accession>
<dbReference type="PANTHER" id="PTHR30008:SF0">
    <property type="entry name" value="EXODEOXYRIBONUCLEASE 7 LARGE SUBUNIT"/>
    <property type="match status" value="1"/>
</dbReference>
<dbReference type="InterPro" id="IPR003753">
    <property type="entry name" value="Exonuc_VII_L"/>
</dbReference>
<dbReference type="EC" id="3.1.11.6" evidence="5"/>
<keyword evidence="2 5" id="KW-0540">Nuclease</keyword>
<evidence type="ECO:0000259" key="7">
    <source>
        <dbReference type="Pfam" id="PF13742"/>
    </source>
</evidence>
<feature type="domain" description="OB-fold nucleic acid binding" evidence="7">
    <location>
        <begin position="10"/>
        <end position="116"/>
    </location>
</feature>
<evidence type="ECO:0000256" key="1">
    <source>
        <dbReference type="ARBA" id="ARBA00022490"/>
    </source>
</evidence>
<dbReference type="GO" id="GO:0003676">
    <property type="term" value="F:nucleic acid binding"/>
    <property type="evidence" value="ECO:0007669"/>
    <property type="project" value="InterPro"/>
</dbReference>
<comment type="caution">
    <text evidence="8">The sequence shown here is derived from an EMBL/GenBank/DDBJ whole genome shotgun (WGS) entry which is preliminary data.</text>
</comment>
<evidence type="ECO:0000256" key="5">
    <source>
        <dbReference type="RuleBase" id="RU004355"/>
    </source>
</evidence>
<evidence type="ECO:0000256" key="4">
    <source>
        <dbReference type="ARBA" id="ARBA00022839"/>
    </source>
</evidence>
<organism evidence="8 9">
    <name type="scientific">Candidatus Amulumruptor caecigallinarius</name>
    <dbReference type="NCBI Taxonomy" id="2109911"/>
    <lineage>
        <taxon>Bacteria</taxon>
        <taxon>Pseudomonadati</taxon>
        <taxon>Bacteroidota</taxon>
        <taxon>Bacteroidia</taxon>
        <taxon>Bacteroidales</taxon>
        <taxon>Muribaculaceae</taxon>
        <taxon>Candidatus Amulumruptor</taxon>
    </lineage>
</organism>
<dbReference type="GO" id="GO:0005737">
    <property type="term" value="C:cytoplasm"/>
    <property type="evidence" value="ECO:0007669"/>
    <property type="project" value="UniProtKB-SubCell"/>
</dbReference>
<evidence type="ECO:0000313" key="8">
    <source>
        <dbReference type="EMBL" id="HJE39196.1"/>
    </source>
</evidence>
<feature type="domain" description="Exonuclease VII large subunit C-terminal" evidence="6">
    <location>
        <begin position="142"/>
        <end position="433"/>
    </location>
</feature>
<gene>
    <name evidence="8" type="primary">xseA</name>
    <name evidence="8" type="ORF">K8V47_05500</name>
</gene>
<keyword evidence="4 5" id="KW-0269">Exonuclease</keyword>
<keyword evidence="3 5" id="KW-0378">Hydrolase</keyword>
<comment type="similarity">
    <text evidence="5">Belongs to the XseA family.</text>
</comment>
<dbReference type="GO" id="GO:0009318">
    <property type="term" value="C:exodeoxyribonuclease VII complex"/>
    <property type="evidence" value="ECO:0007669"/>
    <property type="project" value="UniProtKB-UniRule"/>
</dbReference>
<dbReference type="CDD" id="cd04489">
    <property type="entry name" value="ExoVII_LU_OBF"/>
    <property type="match status" value="1"/>
</dbReference>
<dbReference type="Pfam" id="PF13742">
    <property type="entry name" value="tRNA_anti_2"/>
    <property type="match status" value="1"/>
</dbReference>
<evidence type="ECO:0000259" key="6">
    <source>
        <dbReference type="Pfam" id="PF02601"/>
    </source>
</evidence>
<reference evidence="8" key="1">
    <citation type="journal article" date="2021" name="PeerJ">
        <title>Extensive microbial diversity within the chicken gut microbiome revealed by metagenomics and culture.</title>
        <authorList>
            <person name="Gilroy R."/>
            <person name="Ravi A."/>
            <person name="Getino M."/>
            <person name="Pursley I."/>
            <person name="Horton D.L."/>
            <person name="Alikhan N.F."/>
            <person name="Baker D."/>
            <person name="Gharbi K."/>
            <person name="Hall N."/>
            <person name="Watson M."/>
            <person name="Adriaenssens E.M."/>
            <person name="Foster-Nyarko E."/>
            <person name="Jarju S."/>
            <person name="Secka A."/>
            <person name="Antonio M."/>
            <person name="Oren A."/>
            <person name="Chaudhuri R.R."/>
            <person name="La Ragione R."/>
            <person name="Hildebrand F."/>
            <person name="Pallen M.J."/>
        </authorList>
    </citation>
    <scope>NUCLEOTIDE SEQUENCE</scope>
    <source>
        <strain evidence="8">4100</strain>
    </source>
</reference>
<dbReference type="InterPro" id="IPR020579">
    <property type="entry name" value="Exonuc_VII_lsu_C"/>
</dbReference>